<evidence type="ECO:0000313" key="10">
    <source>
        <dbReference type="EMBL" id="OKP14241.1"/>
    </source>
</evidence>
<dbReference type="Pfam" id="PF04082">
    <property type="entry name" value="Fungal_trans"/>
    <property type="match status" value="1"/>
</dbReference>
<organism evidence="10 11">
    <name type="scientific">Penicillium subrubescens</name>
    <dbReference type="NCBI Taxonomy" id="1316194"/>
    <lineage>
        <taxon>Eukaryota</taxon>
        <taxon>Fungi</taxon>
        <taxon>Dikarya</taxon>
        <taxon>Ascomycota</taxon>
        <taxon>Pezizomycotina</taxon>
        <taxon>Eurotiomycetes</taxon>
        <taxon>Eurotiomycetidae</taxon>
        <taxon>Eurotiales</taxon>
        <taxon>Aspergillaceae</taxon>
        <taxon>Penicillium</taxon>
    </lineage>
</organism>
<dbReference type="CDD" id="cd12148">
    <property type="entry name" value="fungal_TF_MHR"/>
    <property type="match status" value="1"/>
</dbReference>
<evidence type="ECO:0000256" key="4">
    <source>
        <dbReference type="ARBA" id="ARBA00023015"/>
    </source>
</evidence>
<dbReference type="GO" id="GO:0005634">
    <property type="term" value="C:nucleus"/>
    <property type="evidence" value="ECO:0007669"/>
    <property type="project" value="UniProtKB-SubCell"/>
</dbReference>
<comment type="subcellular location">
    <subcellularLocation>
        <location evidence="1">Nucleus</location>
    </subcellularLocation>
</comment>
<keyword evidence="4" id="KW-0805">Transcription regulation</keyword>
<dbReference type="PANTHER" id="PTHR47782">
    <property type="entry name" value="ZN(II)2CYS6 TRANSCRIPTION FACTOR (EUROFUNG)-RELATED"/>
    <property type="match status" value="1"/>
</dbReference>
<keyword evidence="3" id="KW-0862">Zinc</keyword>
<keyword evidence="7" id="KW-0539">Nucleus</keyword>
<dbReference type="GO" id="GO:0000981">
    <property type="term" value="F:DNA-binding transcription factor activity, RNA polymerase II-specific"/>
    <property type="evidence" value="ECO:0007669"/>
    <property type="project" value="TreeGrafter"/>
</dbReference>
<dbReference type="GO" id="GO:0008270">
    <property type="term" value="F:zinc ion binding"/>
    <property type="evidence" value="ECO:0007669"/>
    <property type="project" value="InterPro"/>
</dbReference>
<dbReference type="GO" id="GO:0043565">
    <property type="term" value="F:sequence-specific DNA binding"/>
    <property type="evidence" value="ECO:0007669"/>
    <property type="project" value="TreeGrafter"/>
</dbReference>
<protein>
    <recommendedName>
        <fullName evidence="9">Xylanolytic transcriptional activator regulatory domain-containing protein</fullName>
    </recommendedName>
</protein>
<dbReference type="STRING" id="1316194.A0A1Q5UP40"/>
<accession>A0A1Q5UP40</accession>
<name>A0A1Q5UP40_9EURO</name>
<dbReference type="InterPro" id="IPR007219">
    <property type="entry name" value="XnlR_reg_dom"/>
</dbReference>
<keyword evidence="6" id="KW-0804">Transcription</keyword>
<keyword evidence="5" id="KW-0238">DNA-binding</keyword>
<proteinExistence type="predicted"/>
<evidence type="ECO:0000313" key="11">
    <source>
        <dbReference type="Proteomes" id="UP000186955"/>
    </source>
</evidence>
<dbReference type="GO" id="GO:0006351">
    <property type="term" value="P:DNA-templated transcription"/>
    <property type="evidence" value="ECO:0007669"/>
    <property type="project" value="InterPro"/>
</dbReference>
<evidence type="ECO:0000256" key="6">
    <source>
        <dbReference type="ARBA" id="ARBA00023163"/>
    </source>
</evidence>
<dbReference type="InterPro" id="IPR052202">
    <property type="entry name" value="Yeast_MetPath_Reg"/>
</dbReference>
<evidence type="ECO:0000256" key="2">
    <source>
        <dbReference type="ARBA" id="ARBA00022723"/>
    </source>
</evidence>
<keyword evidence="2" id="KW-0479">Metal-binding</keyword>
<dbReference type="PANTHER" id="PTHR47782:SF14">
    <property type="entry name" value="ZN(II)2CYS6 TRANSCRIPTION FACTOR (EUROFUNG)"/>
    <property type="match status" value="1"/>
</dbReference>
<feature type="region of interest" description="Disordered" evidence="8">
    <location>
        <begin position="29"/>
        <end position="59"/>
    </location>
</feature>
<evidence type="ECO:0000256" key="1">
    <source>
        <dbReference type="ARBA" id="ARBA00004123"/>
    </source>
</evidence>
<dbReference type="AlphaFoldDB" id="A0A1Q5UP40"/>
<evidence type="ECO:0000259" key="9">
    <source>
        <dbReference type="Pfam" id="PF04082"/>
    </source>
</evidence>
<comment type="caution">
    <text evidence="10">The sequence shown here is derived from an EMBL/GenBank/DDBJ whole genome shotgun (WGS) entry which is preliminary data.</text>
</comment>
<reference evidence="10 11" key="1">
    <citation type="submission" date="2016-10" db="EMBL/GenBank/DDBJ databases">
        <title>Genome sequence of the ascomycete fungus Penicillium subrubescens.</title>
        <authorList>
            <person name="De Vries R.P."/>
            <person name="Peng M."/>
            <person name="Dilokpimol A."/>
            <person name="Hilden K."/>
            <person name="Makela M.R."/>
            <person name="Grigoriev I."/>
            <person name="Riley R."/>
            <person name="Granchi Z."/>
        </authorList>
    </citation>
    <scope>NUCLEOTIDE SEQUENCE [LARGE SCALE GENOMIC DNA]</scope>
    <source>
        <strain evidence="10 11">CBS 132785</strain>
    </source>
</reference>
<evidence type="ECO:0000256" key="8">
    <source>
        <dbReference type="SAM" id="MobiDB-lite"/>
    </source>
</evidence>
<keyword evidence="11" id="KW-1185">Reference proteome</keyword>
<feature type="domain" description="Xylanolytic transcriptional activator regulatory" evidence="9">
    <location>
        <begin position="279"/>
        <end position="396"/>
    </location>
</feature>
<evidence type="ECO:0000256" key="5">
    <source>
        <dbReference type="ARBA" id="ARBA00023125"/>
    </source>
</evidence>
<evidence type="ECO:0000256" key="3">
    <source>
        <dbReference type="ARBA" id="ARBA00022833"/>
    </source>
</evidence>
<dbReference type="GO" id="GO:0045944">
    <property type="term" value="P:positive regulation of transcription by RNA polymerase II"/>
    <property type="evidence" value="ECO:0007669"/>
    <property type="project" value="TreeGrafter"/>
</dbReference>
<dbReference type="EMBL" id="MNBE01000104">
    <property type="protein sequence ID" value="OKP14241.1"/>
    <property type="molecule type" value="Genomic_DNA"/>
</dbReference>
<dbReference type="Proteomes" id="UP000186955">
    <property type="component" value="Unassembled WGS sequence"/>
</dbReference>
<gene>
    <name evidence="10" type="ORF">PENSUB_4</name>
</gene>
<feature type="compositionally biased region" description="Polar residues" evidence="8">
    <location>
        <begin position="47"/>
        <end position="59"/>
    </location>
</feature>
<feature type="compositionally biased region" description="Basic and acidic residues" evidence="8">
    <location>
        <begin position="29"/>
        <end position="44"/>
    </location>
</feature>
<evidence type="ECO:0000256" key="7">
    <source>
        <dbReference type="ARBA" id="ARBA00023242"/>
    </source>
</evidence>
<sequence>MKVLPAPEVALREAAHQAQLHEPVVKRVRDAGSENKRSVKKAPEEALSSSGITVSRLSTPVPTVNGRQCDRKLPECAACVGVGVRCVRRKFPIEPITKNGGSLSHAAVPSYVETLKRKRDDLEARIRCQRPRPNSNAPTEHMYIGQDASSEGDQNATEHTVQAAMSEIRFLSRSAMAEPRDETGGLSQELSIGRMLRSTLSLSGANPAHSVIDPYGQSVTAMVDSSMTSNRLLALPFITRFVETIGVQFLHINPNETLDDFETLYKTSDDANSHVDCLSPVKRFNLYLSLATGALLSPGSGSLQGLASNYHATSMKLFPGILDNGTRLDILQCMLSLIIYSMHSALGGSAWHLMGLAMKKAIAFRFHKDVDADTQISPEMLKTRRNVFWTLYSLDR</sequence>